<reference evidence="2 3" key="1">
    <citation type="submission" date="2016-03" db="EMBL/GenBank/DDBJ databases">
        <title>Comparative genomics of Pseudogymnoascus destructans, the fungus causing white-nose syndrome of bats.</title>
        <authorList>
            <person name="Palmer J.M."/>
            <person name="Drees K.P."/>
            <person name="Foster J.T."/>
            <person name="Lindner D.L."/>
        </authorList>
    </citation>
    <scope>NUCLEOTIDE SEQUENCE [LARGE SCALE GENOMIC DNA]</scope>
    <source>
        <strain evidence="2 3">UAMH 10579</strain>
    </source>
</reference>
<accession>A0A1B8GI59</accession>
<organism evidence="2 3">
    <name type="scientific">Pseudogymnoascus verrucosus</name>
    <dbReference type="NCBI Taxonomy" id="342668"/>
    <lineage>
        <taxon>Eukaryota</taxon>
        <taxon>Fungi</taxon>
        <taxon>Dikarya</taxon>
        <taxon>Ascomycota</taxon>
        <taxon>Pezizomycotina</taxon>
        <taxon>Leotiomycetes</taxon>
        <taxon>Thelebolales</taxon>
        <taxon>Thelebolaceae</taxon>
        <taxon>Pseudogymnoascus</taxon>
    </lineage>
</organism>
<feature type="region of interest" description="Disordered" evidence="1">
    <location>
        <begin position="145"/>
        <end position="371"/>
    </location>
</feature>
<evidence type="ECO:0000313" key="2">
    <source>
        <dbReference type="EMBL" id="OBT95498.1"/>
    </source>
</evidence>
<feature type="region of interest" description="Disordered" evidence="1">
    <location>
        <begin position="74"/>
        <end position="132"/>
    </location>
</feature>
<evidence type="ECO:0000256" key="1">
    <source>
        <dbReference type="SAM" id="MobiDB-lite"/>
    </source>
</evidence>
<dbReference type="OrthoDB" id="3440359at2759"/>
<protein>
    <submittedName>
        <fullName evidence="2">Uncharacterized protein</fullName>
    </submittedName>
</protein>
<dbReference type="EMBL" id="KV460235">
    <property type="protein sequence ID" value="OBT95498.1"/>
    <property type="molecule type" value="Genomic_DNA"/>
</dbReference>
<feature type="compositionally biased region" description="Low complexity" evidence="1">
    <location>
        <begin position="320"/>
        <end position="333"/>
    </location>
</feature>
<feature type="compositionally biased region" description="Basic residues" evidence="1">
    <location>
        <begin position="201"/>
        <end position="216"/>
    </location>
</feature>
<proteinExistence type="predicted"/>
<gene>
    <name evidence="2" type="ORF">VE01_05128</name>
</gene>
<feature type="compositionally biased region" description="Low complexity" evidence="1">
    <location>
        <begin position="82"/>
        <end position="106"/>
    </location>
</feature>
<feature type="compositionally biased region" description="Basic and acidic residues" evidence="1">
    <location>
        <begin position="361"/>
        <end position="371"/>
    </location>
</feature>
<feature type="compositionally biased region" description="Low complexity" evidence="1">
    <location>
        <begin position="175"/>
        <end position="195"/>
    </location>
</feature>
<feature type="region of interest" description="Disordered" evidence="1">
    <location>
        <begin position="1"/>
        <end position="46"/>
    </location>
</feature>
<name>A0A1B8GI59_9PEZI</name>
<dbReference type="Proteomes" id="UP000091956">
    <property type="component" value="Unassembled WGS sequence"/>
</dbReference>
<dbReference type="RefSeq" id="XP_018129231.1">
    <property type="nucleotide sequence ID" value="XM_018274594.2"/>
</dbReference>
<reference evidence="3" key="2">
    <citation type="journal article" date="2018" name="Nat. Commun.">
        <title>Extreme sensitivity to ultraviolet light in the fungal pathogen causing white-nose syndrome of bats.</title>
        <authorList>
            <person name="Palmer J.M."/>
            <person name="Drees K.P."/>
            <person name="Foster J.T."/>
            <person name="Lindner D.L."/>
        </authorList>
    </citation>
    <scope>NUCLEOTIDE SEQUENCE [LARGE SCALE GENOMIC DNA]</scope>
    <source>
        <strain evidence="3">UAMH 10579</strain>
    </source>
</reference>
<feature type="compositionally biased region" description="Basic and acidic residues" evidence="1">
    <location>
        <begin position="155"/>
        <end position="166"/>
    </location>
</feature>
<evidence type="ECO:0000313" key="3">
    <source>
        <dbReference type="Proteomes" id="UP000091956"/>
    </source>
</evidence>
<feature type="compositionally biased region" description="Low complexity" evidence="1">
    <location>
        <begin position="1"/>
        <end position="24"/>
    </location>
</feature>
<keyword evidence="3" id="KW-1185">Reference proteome</keyword>
<dbReference type="AlphaFoldDB" id="A0A1B8GI59"/>
<dbReference type="GeneID" id="28838514"/>
<sequence>MTPRPRMSSLSLRPSLLSRASSHSNNMLHARSPAGSPSPGGGIEWSSYFMTSASASSPSAEMAHYGGCTCNPWMNGPGSGYTPTSQLPPQQQQQKSTQQQQGQTQSDPLNRSHRPVTDTRTPTPLSARGGADIGSYFSPWSSECAHTPPLGSRGADGEVIKTREQDGFFAHRTTHTLTHTSPTSASTASTAASSAVPQIHLQHRHTHAHNQTRPHLRPPPPPTTVTFPLTMAVAQGKYHPSNYRNPSPPSSSAHLSSTTTSSPLITTSPPSASPPTTTQTQSPLSPPAQQAPDTRRLLLQYQRDMVEAAARAAQLSISRSPASPRLGPLGSPGPVTPWELEGEGSGGGWLERKGSAAATEAGKEGGERGEA</sequence>
<feature type="compositionally biased region" description="Low complexity" evidence="1">
    <location>
        <begin position="250"/>
        <end position="292"/>
    </location>
</feature>